<protein>
    <submittedName>
        <fullName evidence="3">Uncharacterized protein</fullName>
    </submittedName>
</protein>
<accession>A0A8T2LRJ8</accession>
<organism evidence="3 4">
    <name type="scientific">Astyanax mexicanus</name>
    <name type="common">Blind cave fish</name>
    <name type="synonym">Astyanax fasciatus mexicanus</name>
    <dbReference type="NCBI Taxonomy" id="7994"/>
    <lineage>
        <taxon>Eukaryota</taxon>
        <taxon>Metazoa</taxon>
        <taxon>Chordata</taxon>
        <taxon>Craniata</taxon>
        <taxon>Vertebrata</taxon>
        <taxon>Euteleostomi</taxon>
        <taxon>Actinopterygii</taxon>
        <taxon>Neopterygii</taxon>
        <taxon>Teleostei</taxon>
        <taxon>Ostariophysi</taxon>
        <taxon>Characiformes</taxon>
        <taxon>Characoidei</taxon>
        <taxon>Acestrorhamphidae</taxon>
        <taxon>Acestrorhamphinae</taxon>
        <taxon>Astyanax</taxon>
    </lineage>
</organism>
<keyword evidence="2" id="KW-0732">Signal</keyword>
<dbReference type="Proteomes" id="UP000752171">
    <property type="component" value="Unassembled WGS sequence"/>
</dbReference>
<comment type="caution">
    <text evidence="3">The sequence shown here is derived from an EMBL/GenBank/DDBJ whole genome shotgun (WGS) entry which is preliminary data.</text>
</comment>
<feature type="signal peptide" evidence="2">
    <location>
        <begin position="1"/>
        <end position="22"/>
    </location>
</feature>
<name>A0A8T2LRJ8_ASTMX</name>
<evidence type="ECO:0000256" key="2">
    <source>
        <dbReference type="SAM" id="SignalP"/>
    </source>
</evidence>
<proteinExistence type="predicted"/>
<dbReference type="EMBL" id="JAICCE010000008">
    <property type="protein sequence ID" value="KAG9274080.1"/>
    <property type="molecule type" value="Genomic_DNA"/>
</dbReference>
<feature type="region of interest" description="Disordered" evidence="1">
    <location>
        <begin position="67"/>
        <end position="108"/>
    </location>
</feature>
<dbReference type="AlphaFoldDB" id="A0A8T2LRJ8"/>
<evidence type="ECO:0000256" key="1">
    <source>
        <dbReference type="SAM" id="MobiDB-lite"/>
    </source>
</evidence>
<evidence type="ECO:0000313" key="3">
    <source>
        <dbReference type="EMBL" id="KAG9274080.1"/>
    </source>
</evidence>
<gene>
    <name evidence="3" type="ORF">AMEX_G10889</name>
</gene>
<feature type="chain" id="PRO_5035732240" evidence="2">
    <location>
        <begin position="23"/>
        <end position="108"/>
    </location>
</feature>
<sequence length="108" mass="11517">MNPKAFLCLTALLFLSVHLCCGGDKAPKKIKQTAKTPSKADWKIGRTVLLAGPPARSAAVATSKSIFGSGYESGHGPTDKDLRDSKKSFLSSRRLSAGKLSKKKGRKN</sequence>
<feature type="compositionally biased region" description="Basic and acidic residues" evidence="1">
    <location>
        <begin position="77"/>
        <end position="87"/>
    </location>
</feature>
<reference evidence="3 4" key="1">
    <citation type="submission" date="2021-07" db="EMBL/GenBank/DDBJ databases">
        <authorList>
            <person name="Imarazene B."/>
            <person name="Zahm M."/>
            <person name="Klopp C."/>
            <person name="Cabau C."/>
            <person name="Beille S."/>
            <person name="Jouanno E."/>
            <person name="Castinel A."/>
            <person name="Lluch J."/>
            <person name="Gil L."/>
            <person name="Kuchtly C."/>
            <person name="Lopez Roques C."/>
            <person name="Donnadieu C."/>
            <person name="Parrinello H."/>
            <person name="Journot L."/>
            <person name="Du K."/>
            <person name="Schartl M."/>
            <person name="Retaux S."/>
            <person name="Guiguen Y."/>
        </authorList>
    </citation>
    <scope>NUCLEOTIDE SEQUENCE [LARGE SCALE GENOMIC DNA]</scope>
    <source>
        <strain evidence="3">Pach_M1</strain>
        <tissue evidence="3">Testis</tissue>
    </source>
</reference>
<evidence type="ECO:0000313" key="4">
    <source>
        <dbReference type="Proteomes" id="UP000752171"/>
    </source>
</evidence>